<evidence type="ECO:0000256" key="1">
    <source>
        <dbReference type="ARBA" id="ARBA00000188"/>
    </source>
</evidence>
<evidence type="ECO:0000259" key="5">
    <source>
        <dbReference type="Pfam" id="PF16363"/>
    </source>
</evidence>
<comment type="function">
    <text evidence="4">Catalyzes the conversion of GDP-D-mannose to GDP-4-dehydro-6-deoxy-D-mannose.</text>
</comment>
<protein>
    <submittedName>
        <fullName evidence="6">GDP-mannose 4,6-dehydratase</fullName>
    </submittedName>
</protein>
<evidence type="ECO:0000256" key="4">
    <source>
        <dbReference type="ARBA" id="ARBA00059383"/>
    </source>
</evidence>
<evidence type="ECO:0000313" key="6">
    <source>
        <dbReference type="EMBL" id="QAT16635.1"/>
    </source>
</evidence>
<feature type="domain" description="NAD(P)-binding" evidence="5">
    <location>
        <begin position="6"/>
        <end position="312"/>
    </location>
</feature>
<evidence type="ECO:0000256" key="3">
    <source>
        <dbReference type="ARBA" id="ARBA00023239"/>
    </source>
</evidence>
<dbReference type="Gene3D" id="3.40.50.720">
    <property type="entry name" value="NAD(P)-binding Rossmann-like Domain"/>
    <property type="match status" value="1"/>
</dbReference>
<dbReference type="GO" id="GO:0008446">
    <property type="term" value="F:GDP-mannose 4,6-dehydratase activity"/>
    <property type="evidence" value="ECO:0007669"/>
    <property type="project" value="UniProtKB-EC"/>
</dbReference>
<reference evidence="6 7" key="1">
    <citation type="submission" date="2017-01" db="EMBL/GenBank/DDBJ databases">
        <title>First insights into the biology of 'candidatus Vampirococcus archaeovorus'.</title>
        <authorList>
            <person name="Kizina J."/>
            <person name="Jordan S."/>
            <person name="Stueber K."/>
            <person name="Reinhardt R."/>
            <person name="Harder J."/>
        </authorList>
    </citation>
    <scope>NUCLEOTIDE SEQUENCE [LARGE SCALE GENOMIC DNA]</scope>
    <source>
        <strain evidence="6 7">LiM</strain>
    </source>
</reference>
<dbReference type="KEGG" id="vai:BU251_02255"/>
<name>A0A410P362_VELA1</name>
<comment type="catalytic activity">
    <reaction evidence="1">
        <text>GDP-alpha-D-mannose = GDP-4-dehydro-alpha-D-rhamnose + H2O</text>
        <dbReference type="Rhea" id="RHEA:23820"/>
        <dbReference type="ChEBI" id="CHEBI:15377"/>
        <dbReference type="ChEBI" id="CHEBI:57527"/>
        <dbReference type="ChEBI" id="CHEBI:57964"/>
        <dbReference type="EC" id="4.2.1.47"/>
    </reaction>
</comment>
<dbReference type="Gene3D" id="3.90.25.10">
    <property type="entry name" value="UDP-galactose 4-epimerase, domain 1"/>
    <property type="match status" value="1"/>
</dbReference>
<evidence type="ECO:0000256" key="2">
    <source>
        <dbReference type="ARBA" id="ARBA00001937"/>
    </source>
</evidence>
<comment type="cofactor">
    <cofactor evidence="2">
        <name>NADP(+)</name>
        <dbReference type="ChEBI" id="CHEBI:58349"/>
    </cofactor>
</comment>
<organism evidence="6 7">
    <name type="scientific">Velamenicoccus archaeovorus</name>
    <dbReference type="NCBI Taxonomy" id="1930593"/>
    <lineage>
        <taxon>Bacteria</taxon>
        <taxon>Pseudomonadati</taxon>
        <taxon>Candidatus Omnitrophota</taxon>
        <taxon>Candidatus Velamenicoccus</taxon>
    </lineage>
</organism>
<dbReference type="InterPro" id="IPR036291">
    <property type="entry name" value="NAD(P)-bd_dom_sf"/>
</dbReference>
<proteinExistence type="predicted"/>
<dbReference type="Pfam" id="PF16363">
    <property type="entry name" value="GDP_Man_Dehyd"/>
    <property type="match status" value="1"/>
</dbReference>
<evidence type="ECO:0000313" key="7">
    <source>
        <dbReference type="Proteomes" id="UP000287243"/>
    </source>
</evidence>
<dbReference type="FunFam" id="3.40.50.720:FF:000924">
    <property type="entry name" value="GDP-mannose 4,6 dehydratase"/>
    <property type="match status" value="1"/>
</dbReference>
<sequence>MKKNVLITGITGFVGSHLADYIFSLNDGNIEIHGTRRWRSPVENIEHIIEKIQLHYCELLDAKSVQDLIASVRPDIIFHLAAQSYVMTSFSAPVNTLETNICGTVNLLEAVRYAKIDPVIHICSSSEVYGQVRENEVPIRESQLFRPASPYAVSKVGEDMLAFQYGLSYGLRIITTRMFTHTGPRRGEVFVTSAFARQIARIEAGIQEPVLKVGNLESVRTFADVRDTVRAYWLLVHKCKPGEVYNIGGSVSMTVGDMLNKLLSMTDKKIAIKVDPALLRPSDVTLQIPDCAKFRQATGWEPEIPFEKTLKDLLDFWRDYYARRKKRA</sequence>
<dbReference type="PANTHER" id="PTHR43000">
    <property type="entry name" value="DTDP-D-GLUCOSE 4,6-DEHYDRATASE-RELATED"/>
    <property type="match status" value="1"/>
</dbReference>
<keyword evidence="7" id="KW-1185">Reference proteome</keyword>
<dbReference type="AlphaFoldDB" id="A0A410P362"/>
<dbReference type="EMBL" id="CP019384">
    <property type="protein sequence ID" value="QAT16635.1"/>
    <property type="molecule type" value="Genomic_DNA"/>
</dbReference>
<dbReference type="SUPFAM" id="SSF51735">
    <property type="entry name" value="NAD(P)-binding Rossmann-fold domains"/>
    <property type="match status" value="1"/>
</dbReference>
<keyword evidence="3" id="KW-0456">Lyase</keyword>
<accession>A0A410P362</accession>
<dbReference type="OrthoDB" id="9789543at2"/>
<dbReference type="CDD" id="cd05260">
    <property type="entry name" value="GDP_MD_SDR_e"/>
    <property type="match status" value="1"/>
</dbReference>
<dbReference type="Proteomes" id="UP000287243">
    <property type="component" value="Chromosome"/>
</dbReference>
<gene>
    <name evidence="6" type="ORF">BU251_02255</name>
</gene>
<dbReference type="RefSeq" id="WP_128699271.1">
    <property type="nucleotide sequence ID" value="NZ_CP019384.1"/>
</dbReference>
<dbReference type="InterPro" id="IPR016040">
    <property type="entry name" value="NAD(P)-bd_dom"/>
</dbReference>